<dbReference type="AlphaFoldDB" id="A0A1H6BDB2"/>
<keyword evidence="2" id="KW-0732">Signal</keyword>
<feature type="region of interest" description="Disordered" evidence="1">
    <location>
        <begin position="48"/>
        <end position="69"/>
    </location>
</feature>
<evidence type="ECO:0000313" key="3">
    <source>
        <dbReference type="EMBL" id="SEG58831.1"/>
    </source>
</evidence>
<protein>
    <recommendedName>
        <fullName evidence="5">Fimbrillin-like</fullName>
    </recommendedName>
</protein>
<dbReference type="OrthoDB" id="698753at2"/>
<evidence type="ECO:0000313" key="4">
    <source>
        <dbReference type="Proteomes" id="UP000236731"/>
    </source>
</evidence>
<feature type="chain" id="PRO_5009293591" description="Fimbrillin-like" evidence="2">
    <location>
        <begin position="24"/>
        <end position="578"/>
    </location>
</feature>
<organism evidence="3 4">
    <name type="scientific">Sphingobacterium lactis</name>
    <dbReference type="NCBI Taxonomy" id="797291"/>
    <lineage>
        <taxon>Bacteria</taxon>
        <taxon>Pseudomonadati</taxon>
        <taxon>Bacteroidota</taxon>
        <taxon>Sphingobacteriia</taxon>
        <taxon>Sphingobacteriales</taxon>
        <taxon>Sphingobacteriaceae</taxon>
        <taxon>Sphingobacterium</taxon>
    </lineage>
</organism>
<keyword evidence="4" id="KW-1185">Reference proteome</keyword>
<feature type="signal peptide" evidence="2">
    <location>
        <begin position="1"/>
        <end position="23"/>
    </location>
</feature>
<reference evidence="4" key="1">
    <citation type="submission" date="2016-10" db="EMBL/GenBank/DDBJ databases">
        <authorList>
            <person name="Varghese N."/>
            <person name="Submissions S."/>
        </authorList>
    </citation>
    <scope>NUCLEOTIDE SEQUENCE [LARGE SCALE GENOMIC DNA]</scope>
    <source>
        <strain evidence="4">DSM 22361</strain>
    </source>
</reference>
<dbReference type="RefSeq" id="WP_103907179.1">
    <property type="nucleotide sequence ID" value="NZ_CP049246.1"/>
</dbReference>
<feature type="compositionally biased region" description="Basic and acidic residues" evidence="1">
    <location>
        <begin position="52"/>
        <end position="61"/>
    </location>
</feature>
<name>A0A1H6BDB2_9SPHI</name>
<gene>
    <name evidence="3" type="ORF">SAMN05421877_11045</name>
</gene>
<dbReference type="Proteomes" id="UP000236731">
    <property type="component" value="Unassembled WGS sequence"/>
</dbReference>
<evidence type="ECO:0008006" key="5">
    <source>
        <dbReference type="Google" id="ProtNLM"/>
    </source>
</evidence>
<dbReference type="PROSITE" id="PS51257">
    <property type="entry name" value="PROKAR_LIPOPROTEIN"/>
    <property type="match status" value="1"/>
</dbReference>
<evidence type="ECO:0000256" key="2">
    <source>
        <dbReference type="SAM" id="SignalP"/>
    </source>
</evidence>
<dbReference type="EMBL" id="FNUT01000010">
    <property type="protein sequence ID" value="SEG58831.1"/>
    <property type="molecule type" value="Genomic_DNA"/>
</dbReference>
<proteinExistence type="predicted"/>
<evidence type="ECO:0000256" key="1">
    <source>
        <dbReference type="SAM" id="MobiDB-lite"/>
    </source>
</evidence>
<sequence length="578" mass="64424">MKKHIQIISLLALFATMTFYSCRKDTAASDARGTIAGTGNSKISFSVQGMASRDDQSEKKLSTSARRAKGPRIIASKRVKLGQLDAQMTITETTDDLMQNPRTGIRSSVAARSSGENSAERFVSTLVEDTKYRVVLYNADESGNPTTIHDQAEGTIGSNKLAIAADRGKKYRWYAYTYNSEGEIPAYNDATGIIPIMPSGNNDVLRQDFGYATGVITTNMDDSQPNLISDIVFTRKTARFVIEYNSRGIFSGITMATPRFESNNGMQKANFRLKDSTLLNFSSDLSGLSVYNNHGRSYRVPVGTDSVTIPNSKHRFAFFSPVNGTSPVALTITTDTIRAQTNRLDEITGEEESIIRGVYNKSFSFPAFTPEAGKSYLVSIKIIESAIRIGTTYWARGNIYRDADGPGSITGISEYFFRFDNPLFEGLVIPYTDYFTDDIYDVDRGKNICELVYPEDTWDLPTVAQFEELAAHTNKEIYRDLNNNWDVEFTSDDAVQGWPFYRDELLEFVPVGYRSIFEGPILQFFPSSLSYASTKGYWRTKTPTMFAVMNYTTVPSLIVTPAPGLSGIYTSVRCVRKN</sequence>
<accession>A0A1H6BDB2</accession>